<dbReference type="PANTHER" id="PTHR48050:SF13">
    <property type="entry name" value="STEROL 3-BETA-GLUCOSYLTRANSFERASE UGT80A2"/>
    <property type="match status" value="1"/>
</dbReference>
<protein>
    <submittedName>
        <fullName evidence="2">Glycosyltransferase</fullName>
    </submittedName>
</protein>
<dbReference type="InterPro" id="IPR002213">
    <property type="entry name" value="UDP_glucos_trans"/>
</dbReference>
<evidence type="ECO:0000259" key="1">
    <source>
        <dbReference type="Pfam" id="PF06722"/>
    </source>
</evidence>
<reference evidence="2 3" key="1">
    <citation type="submission" date="2024-06" db="EMBL/GenBank/DDBJ databases">
        <title>Draft genome sequence of Geodermatophilus badlandi, a novel member of the Geodermatophilaceae isolated from badland sedimentary rocks in the Red desert, Wyoming, USA.</title>
        <authorList>
            <person name="Ben Tekaya S."/>
            <person name="Nouioui I."/>
            <person name="Flores G.M."/>
            <person name="Shaal M.N."/>
            <person name="Bredoire F."/>
            <person name="Basile F."/>
            <person name="Van Diepen L."/>
            <person name="Ward N.L."/>
        </authorList>
    </citation>
    <scope>NUCLEOTIDE SEQUENCE [LARGE SCALE GENOMIC DNA]</scope>
    <source>
        <strain evidence="2 3">WL48A</strain>
    </source>
</reference>
<proteinExistence type="predicted"/>
<evidence type="ECO:0000313" key="2">
    <source>
        <dbReference type="EMBL" id="MEX5721374.1"/>
    </source>
</evidence>
<dbReference type="InterPro" id="IPR050426">
    <property type="entry name" value="Glycosyltransferase_28"/>
</dbReference>
<dbReference type="EMBL" id="JBFNXQ010000123">
    <property type="protein sequence ID" value="MEX5721374.1"/>
    <property type="molecule type" value="Genomic_DNA"/>
</dbReference>
<dbReference type="Pfam" id="PF06722">
    <property type="entry name" value="EryCIII-like_C"/>
    <property type="match status" value="1"/>
</dbReference>
<dbReference type="Gene3D" id="3.40.50.2000">
    <property type="entry name" value="Glycogen Phosphorylase B"/>
    <property type="match status" value="2"/>
</dbReference>
<dbReference type="PANTHER" id="PTHR48050">
    <property type="entry name" value="STEROL 3-BETA-GLUCOSYLTRANSFERASE"/>
    <property type="match status" value="1"/>
</dbReference>
<name>A0ABV3XLA6_9ACTN</name>
<dbReference type="SUPFAM" id="SSF53756">
    <property type="entry name" value="UDP-Glycosyltransferase/glycogen phosphorylase"/>
    <property type="match status" value="1"/>
</dbReference>
<comment type="caution">
    <text evidence="2">The sequence shown here is derived from an EMBL/GenBank/DDBJ whole genome shotgun (WGS) entry which is preliminary data.</text>
</comment>
<gene>
    <name evidence="2" type="ORF">ABQ292_23750</name>
</gene>
<dbReference type="CDD" id="cd03784">
    <property type="entry name" value="GT1_Gtf-like"/>
    <property type="match status" value="1"/>
</dbReference>
<sequence>MTARVLLPVLPFAGHVAPMAGVAAELVRRGHEVVAYTGAKYGPRFTALGADWEPWRQAPDFDDADLAATFPQVGSGKGARAGRANGEHVVLRSGVGQTRDLVALHERRPVDAVVTDQLSVGGALAAELLGLPSATVAVVPLVLGSRHLPPPGTRLLPARTAAGRARDAVLRGVAAAGTHRLLDPIITDVRAQVGLGRAAVSGFDGLFSSRLVLAQGVPGLDYPRPDLPPSVSYVGRLAPPPADADLPAWWPELQEARAGGRPVVHVSQGTLHVDAGDLISPTVAALAGSGALVVVTTGRDGAGTPEAPHVRSAPFLPHDRLLPLVDVMVSNGGWGGVLAAVAAGVPLVVAGADLDKPEVARRVAWSGAGLDLR</sequence>
<keyword evidence="3" id="KW-1185">Reference proteome</keyword>
<feature type="domain" description="Erythromycin biosynthesis protein CIII-like C-terminal" evidence="1">
    <location>
        <begin position="299"/>
        <end position="372"/>
    </location>
</feature>
<accession>A0ABV3XLA6</accession>
<dbReference type="RefSeq" id="WP_369210179.1">
    <property type="nucleotide sequence ID" value="NZ_JBFNXQ010000123.1"/>
</dbReference>
<dbReference type="InterPro" id="IPR010610">
    <property type="entry name" value="EryCIII-like_C"/>
</dbReference>
<organism evidence="2 3">
    <name type="scientific">Geodermatophilus maliterrae</name>
    <dbReference type="NCBI Taxonomy" id="3162531"/>
    <lineage>
        <taxon>Bacteria</taxon>
        <taxon>Bacillati</taxon>
        <taxon>Actinomycetota</taxon>
        <taxon>Actinomycetes</taxon>
        <taxon>Geodermatophilales</taxon>
        <taxon>Geodermatophilaceae</taxon>
        <taxon>Geodermatophilus</taxon>
    </lineage>
</organism>
<feature type="non-terminal residue" evidence="2">
    <location>
        <position position="373"/>
    </location>
</feature>
<evidence type="ECO:0000313" key="3">
    <source>
        <dbReference type="Proteomes" id="UP001560045"/>
    </source>
</evidence>
<dbReference type="Proteomes" id="UP001560045">
    <property type="component" value="Unassembled WGS sequence"/>
</dbReference>